<dbReference type="EMBL" id="CALNXI010002237">
    <property type="protein sequence ID" value="CAH3185137.1"/>
    <property type="molecule type" value="Genomic_DNA"/>
</dbReference>
<dbReference type="Proteomes" id="UP001159427">
    <property type="component" value="Unassembled WGS sequence"/>
</dbReference>
<feature type="domain" description="F5/8 type C" evidence="1">
    <location>
        <begin position="50"/>
        <end position="174"/>
    </location>
</feature>
<dbReference type="Gene3D" id="2.60.120.260">
    <property type="entry name" value="Galactose-binding domain-like"/>
    <property type="match status" value="1"/>
</dbReference>
<dbReference type="PROSITE" id="PS50022">
    <property type="entry name" value="FA58C_3"/>
    <property type="match status" value="1"/>
</dbReference>
<proteinExistence type="predicted"/>
<dbReference type="InterPro" id="IPR000421">
    <property type="entry name" value="FA58C"/>
</dbReference>
<protein>
    <recommendedName>
        <fullName evidence="1">F5/8 type C domain-containing protein</fullName>
    </recommendedName>
</protein>
<comment type="caution">
    <text evidence="2">The sequence shown here is derived from an EMBL/GenBank/DDBJ whole genome shotgun (WGS) entry which is preliminary data.</text>
</comment>
<evidence type="ECO:0000313" key="3">
    <source>
        <dbReference type="Proteomes" id="UP001159427"/>
    </source>
</evidence>
<keyword evidence="3" id="KW-1185">Reference proteome</keyword>
<dbReference type="InterPro" id="IPR008979">
    <property type="entry name" value="Galactose-bd-like_sf"/>
</dbReference>
<dbReference type="Pfam" id="PF00754">
    <property type="entry name" value="F5_F8_type_C"/>
    <property type="match status" value="1"/>
</dbReference>
<sequence length="174" mass="19364">MTFHEVVSERDQNAHVTAVCLEAIVLYIISTGSPGENSTVTPANSLATICFNDGIGVADRNVFPDTQMLSYSVESDNSRARYGRLNLTDGHGWCSRNNSVGWLQLDLGEIFEICGVATQGGTRPSYQVTTFKLLYSNDTEQWRWYRDTNGSKMVMLPNLIYFADIYTGMPVVSK</sequence>
<organism evidence="2 3">
    <name type="scientific">Porites evermanni</name>
    <dbReference type="NCBI Taxonomy" id="104178"/>
    <lineage>
        <taxon>Eukaryota</taxon>
        <taxon>Metazoa</taxon>
        <taxon>Cnidaria</taxon>
        <taxon>Anthozoa</taxon>
        <taxon>Hexacorallia</taxon>
        <taxon>Scleractinia</taxon>
        <taxon>Fungiina</taxon>
        <taxon>Poritidae</taxon>
        <taxon>Porites</taxon>
    </lineage>
</organism>
<name>A0ABN8S0A6_9CNID</name>
<dbReference type="PROSITE" id="PS01285">
    <property type="entry name" value="FA58C_1"/>
    <property type="match status" value="1"/>
</dbReference>
<dbReference type="PANTHER" id="PTHR24543">
    <property type="entry name" value="MULTICOPPER OXIDASE-RELATED"/>
    <property type="match status" value="1"/>
</dbReference>
<evidence type="ECO:0000313" key="2">
    <source>
        <dbReference type="EMBL" id="CAH3185137.1"/>
    </source>
</evidence>
<gene>
    <name evidence="2" type="ORF">PEVE_00015926</name>
</gene>
<dbReference type="SUPFAM" id="SSF49785">
    <property type="entry name" value="Galactose-binding domain-like"/>
    <property type="match status" value="1"/>
</dbReference>
<accession>A0ABN8S0A6</accession>
<reference evidence="2 3" key="1">
    <citation type="submission" date="2022-05" db="EMBL/GenBank/DDBJ databases">
        <authorList>
            <consortium name="Genoscope - CEA"/>
            <person name="William W."/>
        </authorList>
    </citation>
    <scope>NUCLEOTIDE SEQUENCE [LARGE SCALE GENOMIC DNA]</scope>
</reference>
<evidence type="ECO:0000259" key="1">
    <source>
        <dbReference type="PROSITE" id="PS50022"/>
    </source>
</evidence>